<name>A0ABV0JJA9_9CYAN</name>
<dbReference type="Proteomes" id="UP001442494">
    <property type="component" value="Unassembled WGS sequence"/>
</dbReference>
<dbReference type="CDD" id="cd05685">
    <property type="entry name" value="S1_Tex"/>
    <property type="match status" value="1"/>
</dbReference>
<reference evidence="2 3" key="1">
    <citation type="submission" date="2022-04" db="EMBL/GenBank/DDBJ databases">
        <title>Positive selection, recombination, and allopatry shape intraspecific diversity of widespread and dominant cyanobacteria.</title>
        <authorList>
            <person name="Wei J."/>
            <person name="Shu W."/>
            <person name="Hu C."/>
        </authorList>
    </citation>
    <scope>NUCLEOTIDE SEQUENCE [LARGE SCALE GENOMIC DNA]</scope>
    <source>
        <strain evidence="2 3">GB2-A5</strain>
    </source>
</reference>
<dbReference type="InterPro" id="IPR006641">
    <property type="entry name" value="YqgF/RNaseH-like_dom"/>
</dbReference>
<dbReference type="SUPFAM" id="SSF50249">
    <property type="entry name" value="Nucleic acid-binding proteins"/>
    <property type="match status" value="1"/>
</dbReference>
<dbReference type="InterPro" id="IPR023319">
    <property type="entry name" value="Tex-like_HTH_dom_sf"/>
</dbReference>
<dbReference type="SUPFAM" id="SSF158832">
    <property type="entry name" value="Tex N-terminal region-like"/>
    <property type="match status" value="1"/>
</dbReference>
<dbReference type="Pfam" id="PF12836">
    <property type="entry name" value="HHH_3"/>
    <property type="match status" value="1"/>
</dbReference>
<sequence length="727" mass="81134">MLNIPQLLAQELSLKPSQVQNALELLGEGSTIPFIARYRKERTGEMNEVQLRDLFDRYAYLTELEERKAAILEAIASQGKLTDELKAQIESCLQKTELEDLYLPYRAKRRTRATIAREKGLEPFAELIKSLNLPNAKPVSLVEAAAEYVSEEKGVKTPEDALKGAADILAEEVSERANLRSHLREYLLEEGIFVSRIKDEHPEGSTKFEMYRNYQIRVTNIAPHNMLALLRGETEGVLNLELSFDETVVMSYLESQEIKTKIPAIRDFYRAMLKDAFNRLMKTSLISEVRSEIKTYADVESITTFESNLRELLLSPPAGMKPTLAIDPGFRTGCKVSVLSETGKFLEYQTIFPHQAAAQRTQAAQAIKRMIEKHNIQLIAIGNGTAGRETDEFVSEVLKTMDRKPVKVMVNESGASIYSASEVAIAEFPELDLTVRGAISIGRRLQDPLAELVKIDPKSIGVGQYQHDVDQNLLKKKLDETVESCVNYVGVDLNTASKELLTFVSGMTPVVAKNIVNYRNENGAFKNRRQLLKVPKLGPKAFEQAAGFLRIRAGDNPLDNTAVHPESYKVVEAIAKDLNTPLDQITQIAAKLKSMNLKKYVTETVGEPTLRDIISELEKPGRDPREQFKYATFKEGVKEIKDLTVGMELEGIVTNVANFGAFVDIGVHQDGLVHISQLADRFVDDPKKIVKVGQVVKVRVLEVNEKLKRISLSMKSAGSANSGRGGR</sequence>
<dbReference type="InterPro" id="IPR037027">
    <property type="entry name" value="YqgF/RNaseH-like_dom_sf"/>
</dbReference>
<dbReference type="Gene3D" id="3.30.420.140">
    <property type="entry name" value="YqgF/RNase H-like domain"/>
    <property type="match status" value="1"/>
</dbReference>
<dbReference type="PROSITE" id="PS50126">
    <property type="entry name" value="S1"/>
    <property type="match status" value="1"/>
</dbReference>
<dbReference type="InterPro" id="IPR012337">
    <property type="entry name" value="RNaseH-like_sf"/>
</dbReference>
<evidence type="ECO:0000313" key="3">
    <source>
        <dbReference type="Proteomes" id="UP001442494"/>
    </source>
</evidence>
<dbReference type="InterPro" id="IPR044146">
    <property type="entry name" value="S1_Tex"/>
</dbReference>
<dbReference type="InterPro" id="IPR018974">
    <property type="entry name" value="Tex-like_N"/>
</dbReference>
<dbReference type="Pfam" id="PF17674">
    <property type="entry name" value="HHH_9"/>
    <property type="match status" value="1"/>
</dbReference>
<dbReference type="InterPro" id="IPR055179">
    <property type="entry name" value="Tex-like_central_region"/>
</dbReference>
<dbReference type="InterPro" id="IPR003029">
    <property type="entry name" value="S1_domain"/>
</dbReference>
<feature type="domain" description="S1 motif" evidence="1">
    <location>
        <begin position="646"/>
        <end position="715"/>
    </location>
</feature>
<dbReference type="PANTHER" id="PTHR10724">
    <property type="entry name" value="30S RIBOSOMAL PROTEIN S1"/>
    <property type="match status" value="1"/>
</dbReference>
<dbReference type="SMART" id="SM00732">
    <property type="entry name" value="YqgFc"/>
    <property type="match status" value="1"/>
</dbReference>
<dbReference type="Pfam" id="PF00575">
    <property type="entry name" value="S1"/>
    <property type="match status" value="1"/>
</dbReference>
<dbReference type="InterPro" id="IPR032639">
    <property type="entry name" value="Tex_YqgF"/>
</dbReference>
<dbReference type="InterPro" id="IPR023323">
    <property type="entry name" value="Tex-like_dom_sf"/>
</dbReference>
<dbReference type="SUPFAM" id="SSF47781">
    <property type="entry name" value="RuvA domain 2-like"/>
    <property type="match status" value="2"/>
</dbReference>
<gene>
    <name evidence="2" type="ORF">NDI37_03455</name>
</gene>
<evidence type="ECO:0000259" key="1">
    <source>
        <dbReference type="PROSITE" id="PS50126"/>
    </source>
</evidence>
<dbReference type="Gene3D" id="2.40.50.140">
    <property type="entry name" value="Nucleic acid-binding proteins"/>
    <property type="match status" value="1"/>
</dbReference>
<dbReference type="InterPro" id="IPR010994">
    <property type="entry name" value="RuvA_2-like"/>
</dbReference>
<dbReference type="SUPFAM" id="SSF53098">
    <property type="entry name" value="Ribonuclease H-like"/>
    <property type="match status" value="1"/>
</dbReference>
<dbReference type="EMBL" id="JAMPKK010000004">
    <property type="protein sequence ID" value="MEP0863521.1"/>
    <property type="molecule type" value="Genomic_DNA"/>
</dbReference>
<dbReference type="SMART" id="SM00316">
    <property type="entry name" value="S1"/>
    <property type="match status" value="1"/>
</dbReference>
<dbReference type="Gene3D" id="1.10.3500.10">
    <property type="entry name" value="Tex N-terminal region-like"/>
    <property type="match status" value="1"/>
</dbReference>
<dbReference type="Pfam" id="PF22706">
    <property type="entry name" value="Tex_central_region"/>
    <property type="match status" value="1"/>
</dbReference>
<dbReference type="Pfam" id="PF09371">
    <property type="entry name" value="Tex_N"/>
    <property type="match status" value="1"/>
</dbReference>
<dbReference type="InterPro" id="IPR050437">
    <property type="entry name" value="Ribos_protein_bS1-like"/>
</dbReference>
<dbReference type="RefSeq" id="WP_190422100.1">
    <property type="nucleotide sequence ID" value="NZ_JAMPKK010000004.1"/>
</dbReference>
<dbReference type="InterPro" id="IPR041692">
    <property type="entry name" value="HHH_9"/>
</dbReference>
<proteinExistence type="predicted"/>
<dbReference type="Pfam" id="PF16921">
    <property type="entry name" value="Tex_YqgF"/>
    <property type="match status" value="1"/>
</dbReference>
<dbReference type="Gene3D" id="1.10.150.310">
    <property type="entry name" value="Tex RuvX-like domain-like"/>
    <property type="match status" value="1"/>
</dbReference>
<dbReference type="InterPro" id="IPR012340">
    <property type="entry name" value="NA-bd_OB-fold"/>
</dbReference>
<evidence type="ECO:0000313" key="2">
    <source>
        <dbReference type="EMBL" id="MEP0863521.1"/>
    </source>
</evidence>
<dbReference type="Gene3D" id="1.10.10.650">
    <property type="entry name" value="RuvA domain 2-like"/>
    <property type="match status" value="1"/>
</dbReference>
<accession>A0ABV0JJA9</accession>
<dbReference type="PANTHER" id="PTHR10724:SF10">
    <property type="entry name" value="S1 RNA-BINDING DOMAIN-CONTAINING PROTEIN 1"/>
    <property type="match status" value="1"/>
</dbReference>
<comment type="caution">
    <text evidence="2">The sequence shown here is derived from an EMBL/GenBank/DDBJ whole genome shotgun (WGS) entry which is preliminary data.</text>
</comment>
<organism evidence="2 3">
    <name type="scientific">Funiculus sociatus GB2-A5</name>
    <dbReference type="NCBI Taxonomy" id="2933946"/>
    <lineage>
        <taxon>Bacteria</taxon>
        <taxon>Bacillati</taxon>
        <taxon>Cyanobacteriota</taxon>
        <taxon>Cyanophyceae</taxon>
        <taxon>Coleofasciculales</taxon>
        <taxon>Coleofasciculaceae</taxon>
        <taxon>Funiculus</taxon>
    </lineage>
</organism>
<protein>
    <submittedName>
        <fullName evidence="2">RNA-binding transcriptional accessory protein</fullName>
    </submittedName>
</protein>
<keyword evidence="3" id="KW-1185">Reference proteome</keyword>